<comment type="caution">
    <text evidence="20">The sequence shown here is derived from an EMBL/GenBank/DDBJ whole genome shotgun (WGS) entry which is preliminary data.</text>
</comment>
<evidence type="ECO:0000256" key="8">
    <source>
        <dbReference type="ARBA" id="ARBA00022824"/>
    </source>
</evidence>
<evidence type="ECO:0000256" key="1">
    <source>
        <dbReference type="ARBA" id="ARBA00001947"/>
    </source>
</evidence>
<dbReference type="GO" id="GO:0005789">
    <property type="term" value="C:endoplasmic reticulum membrane"/>
    <property type="evidence" value="ECO:0007669"/>
    <property type="project" value="UniProtKB-SubCell"/>
</dbReference>
<dbReference type="Pfam" id="PF22248">
    <property type="entry name" value="ERMP1_C"/>
    <property type="match status" value="1"/>
</dbReference>
<dbReference type="Pfam" id="PF04389">
    <property type="entry name" value="Peptidase_M28"/>
    <property type="match status" value="1"/>
</dbReference>
<dbReference type="InterPro" id="IPR048024">
    <property type="entry name" value="Fxna-like_M28_dom"/>
</dbReference>
<reference evidence="20 21" key="1">
    <citation type="journal article" date="2018" name="Nat. Ecol. Evol.">
        <title>Genomic signatures of mitonuclear coevolution across populations of Tigriopus californicus.</title>
        <authorList>
            <person name="Barreto F.S."/>
            <person name="Watson E.T."/>
            <person name="Lima T.G."/>
            <person name="Willett C.S."/>
            <person name="Edmands S."/>
            <person name="Li W."/>
            <person name="Burton R.S."/>
        </authorList>
    </citation>
    <scope>NUCLEOTIDE SEQUENCE [LARGE SCALE GENOMIC DNA]</scope>
    <source>
        <strain evidence="20 21">San Diego</strain>
    </source>
</reference>
<keyword evidence="13" id="KW-0325">Glycoprotein</keyword>
<evidence type="ECO:0000256" key="2">
    <source>
        <dbReference type="ARBA" id="ARBA00004477"/>
    </source>
</evidence>
<evidence type="ECO:0000256" key="5">
    <source>
        <dbReference type="ARBA" id="ARBA00022692"/>
    </source>
</evidence>
<keyword evidence="4" id="KW-0645">Protease</keyword>
<keyword evidence="8" id="KW-0256">Endoplasmic reticulum</keyword>
<evidence type="ECO:0000313" key="20">
    <source>
        <dbReference type="EMBL" id="TRY61596.1"/>
    </source>
</evidence>
<dbReference type="CDD" id="cd03875">
    <property type="entry name" value="M28_Fxna_like"/>
    <property type="match status" value="1"/>
</dbReference>
<dbReference type="InterPro" id="IPR053974">
    <property type="entry name" value="ERMP1_1-A_TM"/>
</dbReference>
<keyword evidence="6" id="KW-0479">Metal-binding</keyword>
<evidence type="ECO:0000256" key="4">
    <source>
        <dbReference type="ARBA" id="ARBA00022670"/>
    </source>
</evidence>
<feature type="transmembrane region" description="Helical" evidence="16">
    <location>
        <begin position="475"/>
        <end position="499"/>
    </location>
</feature>
<dbReference type="Pfam" id="PF22249">
    <property type="entry name" value="ERMP1-TM"/>
    <property type="match status" value="1"/>
</dbReference>
<feature type="domain" description="Endoplasmic reticulum metallopeptidase 1/1-A TM" evidence="19">
    <location>
        <begin position="434"/>
        <end position="662"/>
    </location>
</feature>
<evidence type="ECO:0000256" key="7">
    <source>
        <dbReference type="ARBA" id="ARBA00022801"/>
    </source>
</evidence>
<protein>
    <recommendedName>
        <fullName evidence="14">FXNA-like protease</fullName>
    </recommendedName>
</protein>
<evidence type="ECO:0000256" key="12">
    <source>
        <dbReference type="ARBA" id="ARBA00023136"/>
    </source>
</evidence>
<dbReference type="GO" id="GO:0046872">
    <property type="term" value="F:metal ion binding"/>
    <property type="evidence" value="ECO:0007669"/>
    <property type="project" value="UniProtKB-KW"/>
</dbReference>
<dbReference type="Gene3D" id="3.40.630.10">
    <property type="entry name" value="Zn peptidases"/>
    <property type="match status" value="1"/>
</dbReference>
<evidence type="ECO:0000256" key="11">
    <source>
        <dbReference type="ARBA" id="ARBA00023049"/>
    </source>
</evidence>
<keyword evidence="5 16" id="KW-0812">Transmembrane</keyword>
<keyword evidence="11" id="KW-0482">Metalloprotease</keyword>
<dbReference type="GO" id="GO:0006508">
    <property type="term" value="P:proteolysis"/>
    <property type="evidence" value="ECO:0007669"/>
    <property type="project" value="UniProtKB-KW"/>
</dbReference>
<keyword evidence="7" id="KW-0378">Hydrolase</keyword>
<comment type="subcellular location">
    <subcellularLocation>
        <location evidence="2">Endoplasmic reticulum membrane</location>
        <topology evidence="2">Multi-pass membrane protein</topology>
    </subcellularLocation>
</comment>
<keyword evidence="10 16" id="KW-1133">Transmembrane helix</keyword>
<proteinExistence type="inferred from homology"/>
<feature type="transmembrane region" description="Helical" evidence="16">
    <location>
        <begin position="400"/>
        <end position="418"/>
    </location>
</feature>
<evidence type="ECO:0000259" key="18">
    <source>
        <dbReference type="Pfam" id="PF22248"/>
    </source>
</evidence>
<dbReference type="AlphaFoldDB" id="A0A553N832"/>
<feature type="transmembrane region" description="Helical" evidence="16">
    <location>
        <begin position="579"/>
        <end position="607"/>
    </location>
</feature>
<dbReference type="InterPro" id="IPR045175">
    <property type="entry name" value="M28_fam"/>
</dbReference>
<dbReference type="PANTHER" id="PTHR12147">
    <property type="entry name" value="METALLOPEPTIDASE M28 FAMILY MEMBER"/>
    <property type="match status" value="1"/>
</dbReference>
<evidence type="ECO:0000256" key="3">
    <source>
        <dbReference type="ARBA" id="ARBA00010918"/>
    </source>
</evidence>
<feature type="transmembrane region" description="Helical" evidence="16">
    <location>
        <begin position="619"/>
        <end position="641"/>
    </location>
</feature>
<dbReference type="EMBL" id="VCGU01000459">
    <property type="protein sequence ID" value="TRY61596.1"/>
    <property type="molecule type" value="Genomic_DNA"/>
</dbReference>
<dbReference type="STRING" id="6832.A0A553N832"/>
<keyword evidence="9" id="KW-0862">Zinc</keyword>
<accession>A0A553N832</accession>
<dbReference type="OMA" id="WNNTIGA"/>
<evidence type="ECO:0000259" key="17">
    <source>
        <dbReference type="Pfam" id="PF04389"/>
    </source>
</evidence>
<evidence type="ECO:0000256" key="6">
    <source>
        <dbReference type="ARBA" id="ARBA00022723"/>
    </source>
</evidence>
<dbReference type="SUPFAM" id="SSF53187">
    <property type="entry name" value="Zn-dependent exopeptidases"/>
    <property type="match status" value="1"/>
</dbReference>
<dbReference type="Proteomes" id="UP000318571">
    <property type="component" value="Chromosome 8"/>
</dbReference>
<evidence type="ECO:0000256" key="13">
    <source>
        <dbReference type="ARBA" id="ARBA00023180"/>
    </source>
</evidence>
<feature type="transmembrane region" description="Helical" evidence="16">
    <location>
        <begin position="648"/>
        <end position="670"/>
    </location>
</feature>
<dbReference type="OrthoDB" id="76293at2759"/>
<feature type="region of interest" description="Disordered" evidence="15">
    <location>
        <begin position="22"/>
        <end position="45"/>
    </location>
</feature>
<feature type="domain" description="Endoplasmic reticulum metallopeptidase 1-like C-terminal" evidence="18">
    <location>
        <begin position="679"/>
        <end position="910"/>
    </location>
</feature>
<evidence type="ECO:0000313" key="21">
    <source>
        <dbReference type="Proteomes" id="UP000318571"/>
    </source>
</evidence>
<evidence type="ECO:0000256" key="15">
    <source>
        <dbReference type="SAM" id="MobiDB-lite"/>
    </source>
</evidence>
<dbReference type="GO" id="GO:0008235">
    <property type="term" value="F:metalloexopeptidase activity"/>
    <property type="evidence" value="ECO:0007669"/>
    <property type="project" value="InterPro"/>
</dbReference>
<dbReference type="FunFam" id="3.40.630.10:FF:000008">
    <property type="entry name" value="Endoplasmic reticulum metallopeptidase 1"/>
    <property type="match status" value="1"/>
</dbReference>
<comment type="cofactor">
    <cofactor evidence="1">
        <name>Zn(2+)</name>
        <dbReference type="ChEBI" id="CHEBI:29105"/>
    </cofactor>
</comment>
<evidence type="ECO:0000256" key="9">
    <source>
        <dbReference type="ARBA" id="ARBA00022833"/>
    </source>
</evidence>
<keyword evidence="12 16" id="KW-0472">Membrane</keyword>
<dbReference type="PANTHER" id="PTHR12147:SF22">
    <property type="entry name" value="ENDOPLASMIC RETICULUM METALLOPEPTIDASE 1"/>
    <property type="match status" value="1"/>
</dbReference>
<feature type="transmembrane region" description="Helical" evidence="16">
    <location>
        <begin position="53"/>
        <end position="72"/>
    </location>
</feature>
<feature type="domain" description="Peptidase M28" evidence="17">
    <location>
        <begin position="170"/>
        <end position="364"/>
    </location>
</feature>
<feature type="transmembrane region" description="Helical" evidence="16">
    <location>
        <begin position="439"/>
        <end position="463"/>
    </location>
</feature>
<evidence type="ECO:0000256" key="16">
    <source>
        <dbReference type="SAM" id="Phobius"/>
    </source>
</evidence>
<dbReference type="InterPro" id="IPR007484">
    <property type="entry name" value="Peptidase_M28"/>
</dbReference>
<organism evidence="20 21">
    <name type="scientific">Tigriopus californicus</name>
    <name type="common">Marine copepod</name>
    <dbReference type="NCBI Taxonomy" id="6832"/>
    <lineage>
        <taxon>Eukaryota</taxon>
        <taxon>Metazoa</taxon>
        <taxon>Ecdysozoa</taxon>
        <taxon>Arthropoda</taxon>
        <taxon>Crustacea</taxon>
        <taxon>Multicrustacea</taxon>
        <taxon>Hexanauplia</taxon>
        <taxon>Copepoda</taxon>
        <taxon>Harpacticoida</taxon>
        <taxon>Harpacticidae</taxon>
        <taxon>Tigriopus</taxon>
    </lineage>
</organism>
<evidence type="ECO:0000256" key="14">
    <source>
        <dbReference type="ARBA" id="ARBA00078796"/>
    </source>
</evidence>
<comment type="similarity">
    <text evidence="3">Belongs to the peptidase M28 family.</text>
</comment>
<sequence>MIFGERLPPKIVGIQYQELPGVPPPAPETQSNDEFDADETKYKRKPSDKLSPWYVLVILAYCLSIYGLVLLVDQRLPVPLTLSDAPHQPEAFIEERARLYLKQLTRVGPRPAGSYENEVLTVDFLKREIQAIQERTPEPHRILWDIQKPRGSFNLQFFDGVTHHYRNIQNVIVKFESGLPAPDALLVNCHFDSVPESPGASDDAVSCAIMLEILSILSQSNQTLRHNVVFLFNGAEENLLPGSHGFITQHEWANEVRAFVNLEACGAGGRELVFQSGPNHPWMIEAYGKVAVHPFASVIGEEIFQSGIIPGDTDFRIFRDYGNIPGLDIAYMKNGYVYHTKYDTEEMIPPGSIQRAGDNILALVRHLANAEILSHTQDAKDGSVVFFDILGMLLVHYPEHLGYVINLIVVGFSLAATYRKISKSYQCGVSKEVYIRQLGYSWVIQLAAAITAFVLVTMIATLLDAFNHSMSWYTRTYLIFFLYVCPTLFAVIAVFNFALPRQRKFFQFADGAWVIESLYFEVSRLIWTLYTLVMTLLRLKSSFLCMLWVLFPLIGRTVSERFYDRSAADKKPKDWKWVAILLISISFPMLLNMKLMHSAFVMFIPIMGRSGSVLNPDLIIGYKTVALTLGTLSFLCPLTMVVRRTSSILTALYMTVILTCLAVLFTPLGFPFSADKSFPTPHRDLIIHTSREFYDQSGSMIKTDAGYFVFNLDRHSPKVLFKHVPEYFNLVEIGDLECEKHLFCGMPIYYPCTTMLKINHWLPARAPKMQHKATVELVTTESSGSHQYKLLFRVAGPDHIGIYFAPEENVQLINWSFDEGHILTGPIWKDNRPTHYIFYSHGLSMSTWEFWIELKVPRTFVAGVSPFLDLAVTGHYLHGHSMKDVNFKRFLAQFPDWSFPVGWTASYASYKF</sequence>
<evidence type="ECO:0000259" key="19">
    <source>
        <dbReference type="Pfam" id="PF22249"/>
    </source>
</evidence>
<evidence type="ECO:0000256" key="10">
    <source>
        <dbReference type="ARBA" id="ARBA00022989"/>
    </source>
</evidence>
<name>A0A553N832_TIGCA</name>
<gene>
    <name evidence="20" type="ORF">TCAL_07981</name>
</gene>
<keyword evidence="21" id="KW-1185">Reference proteome</keyword>
<dbReference type="InterPro" id="IPR053973">
    <property type="entry name" value="ERMP1-like_C"/>
</dbReference>